<dbReference type="Gene3D" id="3.40.50.12110">
    <property type="match status" value="1"/>
</dbReference>
<dbReference type="AlphaFoldDB" id="A0A1I6KKL5"/>
<gene>
    <name evidence="1" type="ORF">SAMN05661086_02489</name>
</gene>
<dbReference type="PANTHER" id="PTHR37822:SF2">
    <property type="entry name" value="SPORE PHOTOPRODUCT LYASE"/>
    <property type="match status" value="1"/>
</dbReference>
<dbReference type="GO" id="GO:0003913">
    <property type="term" value="F:DNA photolyase activity"/>
    <property type="evidence" value="ECO:0007669"/>
    <property type="project" value="TreeGrafter"/>
</dbReference>
<evidence type="ECO:0000313" key="2">
    <source>
        <dbReference type="Proteomes" id="UP000199659"/>
    </source>
</evidence>
<dbReference type="GO" id="GO:0042601">
    <property type="term" value="C:endospore-forming forespore"/>
    <property type="evidence" value="ECO:0007669"/>
    <property type="project" value="TreeGrafter"/>
</dbReference>
<evidence type="ECO:0000313" key="1">
    <source>
        <dbReference type="EMBL" id="SFR91704.1"/>
    </source>
</evidence>
<dbReference type="STRING" id="37658.SAMN05661086_02489"/>
<reference evidence="1 2" key="1">
    <citation type="submission" date="2016-10" db="EMBL/GenBank/DDBJ databases">
        <authorList>
            <person name="de Groot N.N."/>
        </authorList>
    </citation>
    <scope>NUCLEOTIDE SEQUENCE [LARGE SCALE GENOMIC DNA]</scope>
    <source>
        <strain evidence="1 2">743A</strain>
    </source>
</reference>
<sequence length="348" mass="40276">MNNLSNNLFSSHFSHIYVETALRNSASVLRILDKFPTANVIEIPHYKDIFCRSQQNFCMQKKSPKLILAKKEGTLIYPGAPVCQDFGNKHFYYTSNVMNCIYDCEYCYLQGMYSSGNVTVFVNLEDFFLEIELLLQKHPVYLCISYDTDLLALEGILGYCEKWIAFAKKHKDLTIEIRTKSANTGALTALEPSDNVIFAWTLSPDFVSSHFEHKTPSLNQRLKSIKVLTEKGHRVRLCFDPIIYHDTWKESYSAFITAVFSHVPTDAVRDISLGVFRVSKDYLKRMRKQRKDSLVLAYPYEMKAGVYQYKEQLEREMTAFMLKHLTNHVPESIIFQWKECPNESNAGN</sequence>
<name>A0A1I6KKL5_9FIRM</name>
<protein>
    <submittedName>
        <fullName evidence="1">Spore photoproduct lyase</fullName>
    </submittedName>
</protein>
<dbReference type="InterPro" id="IPR058240">
    <property type="entry name" value="rSAM_sf"/>
</dbReference>
<dbReference type="GO" id="GO:0051539">
    <property type="term" value="F:4 iron, 4 sulfur cluster binding"/>
    <property type="evidence" value="ECO:0007669"/>
    <property type="project" value="TreeGrafter"/>
</dbReference>
<proteinExistence type="predicted"/>
<dbReference type="EMBL" id="FOYZ01000009">
    <property type="protein sequence ID" value="SFR91704.1"/>
    <property type="molecule type" value="Genomic_DNA"/>
</dbReference>
<dbReference type="Proteomes" id="UP000199659">
    <property type="component" value="Unassembled WGS sequence"/>
</dbReference>
<dbReference type="OrthoDB" id="9783671at2"/>
<keyword evidence="2" id="KW-1185">Reference proteome</keyword>
<dbReference type="Gene3D" id="3.80.30.30">
    <property type="match status" value="1"/>
</dbReference>
<keyword evidence="1" id="KW-0456">Lyase</keyword>
<organism evidence="1 2">
    <name type="scientific">Anaeromicropila populeti</name>
    <dbReference type="NCBI Taxonomy" id="37658"/>
    <lineage>
        <taxon>Bacteria</taxon>
        <taxon>Bacillati</taxon>
        <taxon>Bacillota</taxon>
        <taxon>Clostridia</taxon>
        <taxon>Lachnospirales</taxon>
        <taxon>Lachnospiraceae</taxon>
        <taxon>Anaeromicropila</taxon>
    </lineage>
</organism>
<accession>A0A1I6KKL5</accession>
<dbReference type="InterPro" id="IPR049539">
    <property type="entry name" value="SPL"/>
</dbReference>
<dbReference type="SUPFAM" id="SSF102114">
    <property type="entry name" value="Radical SAM enzymes"/>
    <property type="match status" value="1"/>
</dbReference>
<dbReference type="GO" id="GO:1904047">
    <property type="term" value="F:S-adenosyl-L-methionine binding"/>
    <property type="evidence" value="ECO:0007669"/>
    <property type="project" value="TreeGrafter"/>
</dbReference>
<dbReference type="PANTHER" id="PTHR37822">
    <property type="entry name" value="SPORE PHOTOPRODUCT LYASE-RELATED"/>
    <property type="match status" value="1"/>
</dbReference>
<dbReference type="Pfam" id="PF20903">
    <property type="entry name" value="SPL"/>
    <property type="match status" value="1"/>
</dbReference>